<accession>A0A7G9YMM0</accession>
<feature type="repeat" description="TPR" evidence="4">
    <location>
        <begin position="417"/>
        <end position="450"/>
    </location>
</feature>
<evidence type="ECO:0000313" key="7">
    <source>
        <dbReference type="EMBL" id="QNO49254.1"/>
    </source>
</evidence>
<evidence type="ECO:0000313" key="6">
    <source>
        <dbReference type="EMBL" id="QNO49229.1"/>
    </source>
</evidence>
<sequence length="968" mass="108865">MPRNEKELLKLETEIYHSDGGIYFADCDTASTRDEMAQQLENRFLNKSIKIIKVKIRVGEIESTRDEIARHLEHVSSSRDARRSEIAIRANDLAYTLNRYRGDDAVFFVYLPPKKPELEDLARILNYTREEFAKIKQPIIIWVDKVSLGIIARSAPDFWAWRARVSEFRSVSDGPGYGGEVEAVGAIWREKISDEEIQSYERALAEFQERGDEREAAKVLGQLGILHYRRDEWDLAIEYYEKSSVAKEALGDRHGLASTYNNLGLVYAGKGEWDLAIEYYEKSMKIFETLGDRYGLAQTYGNLGLVYADKGEWDLAIEYYEKDMKIFETFGDRYGLAQTYGNLGLVYADKGEWDLAIEYYEKSMQVEETLGDRHGLAQTYNNLGLVYAGKGEWDIAIEYYEKSMKIFETFGDRYGLAQTYGNLGLVYADKGERDIAIEYYKKSMKIKEAIGARHGLAQTYNNLGLVYAGKGEWDLAIEYYEKSMKVKEALGDRHGLAQTYGNLGPVYADKGEWDIAIEYYEKSMKIFEALGDRHGAGITLADIGKGYLDRSYLAEAKRNLEEATKKIRPDARPHYPNALNWLAVSLRMIADQKKHEVKLASSDVDRAKLVSDAAELYREAAEMYESTHGLPLARMPRSLTMDAHLTRGLSYSVQNITEGDANKAIELLDSAITEMKASLEFADGADVIRLKGVIASHKAKQCVREIDLHKKDAEKRDRLLDRAIDYLGDASESFGSLGETGACSSKTCDGCRHLYTALGLIRDGYREESNQKIKDAIYELRLAEECYQHISNELGTDVLDQVNEILRRVADNLKNAKGFDPGGAVDAANNVFDALDEIAGVGLRNMIKILVFDEAGNVTERQIPTIKSSGGDIAKDGGVIFSGDMGDNATINIDTGNKPPSESRKSVSLWDYVLGAIGAIVIGVITAILMSLYFEEPIKNFRIPAGIICVMMLLIIIYMRYRISNSKT</sequence>
<keyword evidence="4" id="KW-0802">TPR repeat</keyword>
<dbReference type="AlphaFoldDB" id="A0A7G9YMM0"/>
<dbReference type="Pfam" id="PF13176">
    <property type="entry name" value="TPR_7"/>
    <property type="match status" value="1"/>
</dbReference>
<dbReference type="PANTHER" id="PTHR45954">
    <property type="entry name" value="LD33695P"/>
    <property type="match status" value="1"/>
</dbReference>
<dbReference type="GO" id="GO:0005092">
    <property type="term" value="F:GDP-dissociation inhibitor activity"/>
    <property type="evidence" value="ECO:0007669"/>
    <property type="project" value="TreeGrafter"/>
</dbReference>
<keyword evidence="5" id="KW-0472">Membrane</keyword>
<evidence type="ECO:0000256" key="2">
    <source>
        <dbReference type="ARBA" id="ARBA00022490"/>
    </source>
</evidence>
<dbReference type="Pfam" id="PF13424">
    <property type="entry name" value="TPR_12"/>
    <property type="match status" value="4"/>
</dbReference>
<gene>
    <name evidence="7" type="primary">ycf3</name>
    <name evidence="6" type="ORF">DHJJDJHP_00036</name>
    <name evidence="7" type="ORF">LDNCKMAD_00019</name>
</gene>
<dbReference type="GO" id="GO:0005938">
    <property type="term" value="C:cell cortex"/>
    <property type="evidence" value="ECO:0007669"/>
    <property type="project" value="TreeGrafter"/>
</dbReference>
<feature type="transmembrane region" description="Helical" evidence="5">
    <location>
        <begin position="941"/>
        <end position="961"/>
    </location>
</feature>
<dbReference type="PROSITE" id="PS50005">
    <property type="entry name" value="TPR"/>
    <property type="match status" value="7"/>
</dbReference>
<evidence type="ECO:0000256" key="4">
    <source>
        <dbReference type="PROSITE-ProRule" id="PRU00339"/>
    </source>
</evidence>
<protein>
    <submittedName>
        <fullName evidence="7">Photosystem I assembly protein Ycf3</fullName>
    </submittedName>
</protein>
<dbReference type="Gene3D" id="1.25.40.10">
    <property type="entry name" value="Tetratricopeptide repeat domain"/>
    <property type="match status" value="3"/>
</dbReference>
<dbReference type="SMART" id="SM00028">
    <property type="entry name" value="TPR"/>
    <property type="match status" value="8"/>
</dbReference>
<dbReference type="InterPro" id="IPR052386">
    <property type="entry name" value="GPSM"/>
</dbReference>
<feature type="repeat" description="TPR" evidence="4">
    <location>
        <begin position="297"/>
        <end position="330"/>
    </location>
</feature>
<dbReference type="EMBL" id="MT631374">
    <property type="protein sequence ID" value="QNO49229.1"/>
    <property type="molecule type" value="Genomic_DNA"/>
</dbReference>
<keyword evidence="2" id="KW-0963">Cytoplasm</keyword>
<feature type="repeat" description="TPR" evidence="4">
    <location>
        <begin position="497"/>
        <end position="530"/>
    </location>
</feature>
<dbReference type="GO" id="GO:0001965">
    <property type="term" value="F:G-protein alpha-subunit binding"/>
    <property type="evidence" value="ECO:0007669"/>
    <property type="project" value="TreeGrafter"/>
</dbReference>
<keyword evidence="5" id="KW-1133">Transmembrane helix</keyword>
<feature type="transmembrane region" description="Helical" evidence="5">
    <location>
        <begin position="909"/>
        <end position="934"/>
    </location>
</feature>
<dbReference type="PROSITE" id="PS50293">
    <property type="entry name" value="TPR_REGION"/>
    <property type="match status" value="4"/>
</dbReference>
<evidence type="ECO:0000256" key="5">
    <source>
        <dbReference type="SAM" id="Phobius"/>
    </source>
</evidence>
<feature type="repeat" description="TPR" evidence="4">
    <location>
        <begin position="457"/>
        <end position="490"/>
    </location>
</feature>
<feature type="repeat" description="TPR" evidence="4">
    <location>
        <begin position="337"/>
        <end position="370"/>
    </location>
</feature>
<dbReference type="EMBL" id="MT631375">
    <property type="protein sequence ID" value="QNO49254.1"/>
    <property type="molecule type" value="Genomic_DNA"/>
</dbReference>
<keyword evidence="3" id="KW-0677">Repeat</keyword>
<comment type="subcellular location">
    <subcellularLocation>
        <location evidence="1">Cytoplasm</location>
    </subcellularLocation>
</comment>
<keyword evidence="5" id="KW-0812">Transmembrane</keyword>
<organism evidence="7">
    <name type="scientific">Candidatus Methanogaster sp. ANME-2c ERB4</name>
    <dbReference type="NCBI Taxonomy" id="2759911"/>
    <lineage>
        <taxon>Archaea</taxon>
        <taxon>Methanobacteriati</taxon>
        <taxon>Methanobacteriota</taxon>
        <taxon>Stenosarchaea group</taxon>
        <taxon>Methanomicrobia</taxon>
        <taxon>Methanosarcinales</taxon>
        <taxon>ANME-2 cluster</taxon>
        <taxon>Candidatus Methanogasteraceae</taxon>
        <taxon>Candidatus Methanogaster</taxon>
    </lineage>
</organism>
<evidence type="ECO:0000256" key="1">
    <source>
        <dbReference type="ARBA" id="ARBA00004496"/>
    </source>
</evidence>
<dbReference type="InterPro" id="IPR019734">
    <property type="entry name" value="TPR_rpt"/>
</dbReference>
<dbReference type="PANTHER" id="PTHR45954:SF1">
    <property type="entry name" value="LD33695P"/>
    <property type="match status" value="1"/>
</dbReference>
<name>A0A7G9YMM0_9EURY</name>
<feature type="repeat" description="TPR" evidence="4">
    <location>
        <begin position="377"/>
        <end position="410"/>
    </location>
</feature>
<dbReference type="InterPro" id="IPR011990">
    <property type="entry name" value="TPR-like_helical_dom_sf"/>
</dbReference>
<feature type="repeat" description="TPR" evidence="4">
    <location>
        <begin position="257"/>
        <end position="290"/>
    </location>
</feature>
<proteinExistence type="predicted"/>
<dbReference type="SUPFAM" id="SSF48452">
    <property type="entry name" value="TPR-like"/>
    <property type="match status" value="3"/>
</dbReference>
<reference evidence="7" key="1">
    <citation type="submission" date="2020-06" db="EMBL/GenBank/DDBJ databases">
        <title>Unique genomic features of the anaerobic methanotrophic archaea.</title>
        <authorList>
            <person name="Chadwick G.L."/>
            <person name="Skennerton C.T."/>
            <person name="Laso-Perez R."/>
            <person name="Leu A.O."/>
            <person name="Speth D.R."/>
            <person name="Yu H."/>
            <person name="Morgan-Lang C."/>
            <person name="Hatzenpichler R."/>
            <person name="Goudeau D."/>
            <person name="Malmstrom R."/>
            <person name="Brazelton W.J."/>
            <person name="Woyke T."/>
            <person name="Hallam S.J."/>
            <person name="Tyson G.W."/>
            <person name="Wegener G."/>
            <person name="Boetius A."/>
            <person name="Orphan V."/>
        </authorList>
    </citation>
    <scope>NUCLEOTIDE SEQUENCE</scope>
</reference>
<evidence type="ECO:0000256" key="3">
    <source>
        <dbReference type="ARBA" id="ARBA00022737"/>
    </source>
</evidence>